<keyword evidence="10" id="KW-1185">Reference proteome</keyword>
<dbReference type="InterPro" id="IPR013325">
    <property type="entry name" value="RNA_pol_sigma_r2"/>
</dbReference>
<evidence type="ECO:0000313" key="9">
    <source>
        <dbReference type="EMBL" id="TCO14443.1"/>
    </source>
</evidence>
<proteinExistence type="inferred from homology"/>
<evidence type="ECO:0000259" key="6">
    <source>
        <dbReference type="Pfam" id="PF04542"/>
    </source>
</evidence>
<feature type="region of interest" description="Disordered" evidence="5">
    <location>
        <begin position="75"/>
        <end position="98"/>
    </location>
</feature>
<dbReference type="InterPro" id="IPR014284">
    <property type="entry name" value="RNA_pol_sigma-70_dom"/>
</dbReference>
<evidence type="ECO:0000259" key="8">
    <source>
        <dbReference type="Pfam" id="PF20239"/>
    </source>
</evidence>
<dbReference type="EMBL" id="SLWM01000020">
    <property type="protein sequence ID" value="TCO14443.1"/>
    <property type="molecule type" value="Genomic_DNA"/>
</dbReference>
<gene>
    <name evidence="9" type="ORF">EV644_12067</name>
</gene>
<dbReference type="Pfam" id="PF20239">
    <property type="entry name" value="DUF6596"/>
    <property type="match status" value="1"/>
</dbReference>
<evidence type="ECO:0000256" key="5">
    <source>
        <dbReference type="SAM" id="MobiDB-lite"/>
    </source>
</evidence>
<dbReference type="InterPro" id="IPR013324">
    <property type="entry name" value="RNA_pol_sigma_r3/r4-like"/>
</dbReference>
<keyword evidence="3" id="KW-0731">Sigma factor</keyword>
<feature type="domain" description="RNA polymerase sigma-70 region 2" evidence="6">
    <location>
        <begin position="8"/>
        <end position="74"/>
    </location>
</feature>
<feature type="domain" description="DUF6596" evidence="8">
    <location>
        <begin position="176"/>
        <end position="273"/>
    </location>
</feature>
<sequence>MEQPVEDLLRELAPQVLATLARQYGDLDSCEDATQEALLAALTQWPGEGVPSHPRGWLLTVARRSLVDHWRRESARRQREERAGDSQPRAFPVPGADEQPADADDTLTLLFLCCQPTLAPAAQIALTLRAVGGLTTKEIAGAFFVSEATMAKRISRAKQSIGHTFERPKDLAAGLGALLSVLYLIFNEGYTASSGPTLHRVDLSTEAIRITRLLRRLMPADGEVAGLLALMLLTDARRPARTDGHGSLIPLEDQDRSLWDQVAIQEGITLLTETLGRFPVGQYQIQAAVAAVHDEAPTAADTDWPQILALYTTLEHVAPGPMVTLSRAVALANVHGPRAGLALLETWNDEDKTTHRLDAVRAHLLELAGDSGRARDHYLRAARTTASLPEQRYLHLRASRLNPRSMPGSRS</sequence>
<dbReference type="InterPro" id="IPR013249">
    <property type="entry name" value="RNA_pol_sigma70_r4_t2"/>
</dbReference>
<organism evidence="9 10">
    <name type="scientific">Kribbella orskensis</name>
    <dbReference type="NCBI Taxonomy" id="2512216"/>
    <lineage>
        <taxon>Bacteria</taxon>
        <taxon>Bacillati</taxon>
        <taxon>Actinomycetota</taxon>
        <taxon>Actinomycetes</taxon>
        <taxon>Propionibacteriales</taxon>
        <taxon>Kribbellaceae</taxon>
        <taxon>Kribbella</taxon>
    </lineage>
</organism>
<protein>
    <submittedName>
        <fullName evidence="9">RNA polymerase sigma factor (Sigma-70 family)</fullName>
    </submittedName>
</protein>
<evidence type="ECO:0000256" key="2">
    <source>
        <dbReference type="ARBA" id="ARBA00023015"/>
    </source>
</evidence>
<dbReference type="Pfam" id="PF04542">
    <property type="entry name" value="Sigma70_r2"/>
    <property type="match status" value="1"/>
</dbReference>
<dbReference type="Pfam" id="PF08281">
    <property type="entry name" value="Sigma70_r4_2"/>
    <property type="match status" value="1"/>
</dbReference>
<comment type="caution">
    <text evidence="9">The sequence shown here is derived from an EMBL/GenBank/DDBJ whole genome shotgun (WGS) entry which is preliminary data.</text>
</comment>
<evidence type="ECO:0000256" key="1">
    <source>
        <dbReference type="ARBA" id="ARBA00010641"/>
    </source>
</evidence>
<dbReference type="RefSeq" id="WP_132194238.1">
    <property type="nucleotide sequence ID" value="NZ_SLWM01000020.1"/>
</dbReference>
<comment type="similarity">
    <text evidence="1">Belongs to the sigma-70 factor family. ECF subfamily.</text>
</comment>
<name>A0ABY2BBT7_9ACTN</name>
<accession>A0ABY2BBT7</accession>
<dbReference type="PANTHER" id="PTHR47756:SF2">
    <property type="entry name" value="BLL6612 PROTEIN"/>
    <property type="match status" value="1"/>
</dbReference>
<dbReference type="InterPro" id="IPR046531">
    <property type="entry name" value="DUF6596"/>
</dbReference>
<feature type="domain" description="RNA polymerase sigma factor 70 region 4 type 2" evidence="7">
    <location>
        <begin position="114"/>
        <end position="159"/>
    </location>
</feature>
<keyword evidence="2" id="KW-0805">Transcription regulation</keyword>
<reference evidence="9 10" key="1">
    <citation type="journal article" date="2015" name="Stand. Genomic Sci.">
        <title>Genomic Encyclopedia of Bacterial and Archaeal Type Strains, Phase III: the genomes of soil and plant-associated and newly described type strains.</title>
        <authorList>
            <person name="Whitman W.B."/>
            <person name="Woyke T."/>
            <person name="Klenk H.P."/>
            <person name="Zhou Y."/>
            <person name="Lilburn T.G."/>
            <person name="Beck B.J."/>
            <person name="De Vos P."/>
            <person name="Vandamme P."/>
            <person name="Eisen J.A."/>
            <person name="Garrity G."/>
            <person name="Hugenholtz P."/>
            <person name="Kyrpides N.C."/>
        </authorList>
    </citation>
    <scope>NUCLEOTIDE SEQUENCE [LARGE SCALE GENOMIC DNA]</scope>
    <source>
        <strain evidence="9 10">VKM Ac-2538</strain>
    </source>
</reference>
<dbReference type="PANTHER" id="PTHR47756">
    <property type="entry name" value="BLL6612 PROTEIN-RELATED"/>
    <property type="match status" value="1"/>
</dbReference>
<feature type="compositionally biased region" description="Basic and acidic residues" evidence="5">
    <location>
        <begin position="75"/>
        <end position="84"/>
    </location>
</feature>
<dbReference type="InterPro" id="IPR007627">
    <property type="entry name" value="RNA_pol_sigma70_r2"/>
</dbReference>
<keyword evidence="4" id="KW-0804">Transcription</keyword>
<evidence type="ECO:0000256" key="3">
    <source>
        <dbReference type="ARBA" id="ARBA00023082"/>
    </source>
</evidence>
<evidence type="ECO:0000256" key="4">
    <source>
        <dbReference type="ARBA" id="ARBA00023163"/>
    </source>
</evidence>
<dbReference type="InterPro" id="IPR036388">
    <property type="entry name" value="WH-like_DNA-bd_sf"/>
</dbReference>
<dbReference type="Gene3D" id="1.10.10.10">
    <property type="entry name" value="Winged helix-like DNA-binding domain superfamily/Winged helix DNA-binding domain"/>
    <property type="match status" value="1"/>
</dbReference>
<dbReference type="NCBIfam" id="TIGR02937">
    <property type="entry name" value="sigma70-ECF"/>
    <property type="match status" value="1"/>
</dbReference>
<evidence type="ECO:0000313" key="10">
    <source>
        <dbReference type="Proteomes" id="UP000295818"/>
    </source>
</evidence>
<dbReference type="SUPFAM" id="SSF88946">
    <property type="entry name" value="Sigma2 domain of RNA polymerase sigma factors"/>
    <property type="match status" value="1"/>
</dbReference>
<dbReference type="Proteomes" id="UP000295818">
    <property type="component" value="Unassembled WGS sequence"/>
</dbReference>
<dbReference type="Gene3D" id="1.10.1740.10">
    <property type="match status" value="1"/>
</dbReference>
<evidence type="ECO:0000259" key="7">
    <source>
        <dbReference type="Pfam" id="PF08281"/>
    </source>
</evidence>
<dbReference type="SUPFAM" id="SSF88659">
    <property type="entry name" value="Sigma3 and sigma4 domains of RNA polymerase sigma factors"/>
    <property type="match status" value="1"/>
</dbReference>